<dbReference type="GO" id="GO:0004888">
    <property type="term" value="F:transmembrane signaling receptor activity"/>
    <property type="evidence" value="ECO:0007669"/>
    <property type="project" value="TreeGrafter"/>
</dbReference>
<dbReference type="InterPro" id="IPR036179">
    <property type="entry name" value="Ig-like_dom_sf"/>
</dbReference>
<comment type="subcellular location">
    <subcellularLocation>
        <location evidence="1">Membrane</location>
    </subcellularLocation>
</comment>
<keyword evidence="5" id="KW-0732">Signal</keyword>
<dbReference type="Proteomes" id="UP000503349">
    <property type="component" value="Chromosome 12"/>
</dbReference>
<evidence type="ECO:0000313" key="7">
    <source>
        <dbReference type="Proteomes" id="UP000503349"/>
    </source>
</evidence>
<feature type="compositionally biased region" description="Low complexity" evidence="4">
    <location>
        <begin position="153"/>
        <end position="189"/>
    </location>
</feature>
<dbReference type="SUPFAM" id="SSF48726">
    <property type="entry name" value="Immunoglobulin"/>
    <property type="match status" value="1"/>
</dbReference>
<evidence type="ECO:0000256" key="3">
    <source>
        <dbReference type="ARBA" id="ARBA00023136"/>
    </source>
</evidence>
<gene>
    <name evidence="6" type="ORF">EXN66_Car013047</name>
</gene>
<name>A0A6G1Q4D2_CHAAH</name>
<dbReference type="AlphaFoldDB" id="A0A6G1Q4D2"/>
<dbReference type="EMBL" id="CM015723">
    <property type="protein sequence ID" value="KAF3697367.1"/>
    <property type="molecule type" value="Genomic_DNA"/>
</dbReference>
<keyword evidence="7" id="KW-1185">Reference proteome</keyword>
<dbReference type="GO" id="GO:0005886">
    <property type="term" value="C:plasma membrane"/>
    <property type="evidence" value="ECO:0007669"/>
    <property type="project" value="TreeGrafter"/>
</dbReference>
<feature type="chain" id="PRO_5026153164" description="Immunoglobulin subtype domain-containing protein" evidence="5">
    <location>
        <begin position="22"/>
        <end position="213"/>
    </location>
</feature>
<organism evidence="6 7">
    <name type="scientific">Channa argus</name>
    <name type="common">Northern snakehead</name>
    <name type="synonym">Ophicephalus argus</name>
    <dbReference type="NCBI Taxonomy" id="215402"/>
    <lineage>
        <taxon>Eukaryota</taxon>
        <taxon>Metazoa</taxon>
        <taxon>Chordata</taxon>
        <taxon>Craniata</taxon>
        <taxon>Vertebrata</taxon>
        <taxon>Euteleostomi</taxon>
        <taxon>Actinopterygii</taxon>
        <taxon>Neopterygii</taxon>
        <taxon>Teleostei</taxon>
        <taxon>Neoteleostei</taxon>
        <taxon>Acanthomorphata</taxon>
        <taxon>Anabantaria</taxon>
        <taxon>Anabantiformes</taxon>
        <taxon>Channoidei</taxon>
        <taxon>Channidae</taxon>
        <taxon>Channa</taxon>
    </lineage>
</organism>
<evidence type="ECO:0000313" key="6">
    <source>
        <dbReference type="EMBL" id="KAF3697367.1"/>
    </source>
</evidence>
<dbReference type="Gene3D" id="2.60.40.10">
    <property type="entry name" value="Immunoglobulins"/>
    <property type="match status" value="1"/>
</dbReference>
<proteinExistence type="predicted"/>
<evidence type="ECO:0008006" key="8">
    <source>
        <dbReference type="Google" id="ProtNLM"/>
    </source>
</evidence>
<evidence type="ECO:0000256" key="5">
    <source>
        <dbReference type="SAM" id="SignalP"/>
    </source>
</evidence>
<evidence type="ECO:0000256" key="2">
    <source>
        <dbReference type="ARBA" id="ARBA00022692"/>
    </source>
</evidence>
<reference evidence="6 7" key="1">
    <citation type="submission" date="2019-02" db="EMBL/GenBank/DDBJ databases">
        <title>Opniocepnalus argus genome.</title>
        <authorList>
            <person name="Zhou C."/>
            <person name="Xiao S."/>
        </authorList>
    </citation>
    <scope>NUCLEOTIDE SEQUENCE [LARGE SCALE GENOMIC DNA]</scope>
    <source>
        <strain evidence="6">OARG1902GOOAL</strain>
        <tissue evidence="6">Muscle</tissue>
    </source>
</reference>
<dbReference type="InterPro" id="IPR013783">
    <property type="entry name" value="Ig-like_fold"/>
</dbReference>
<accession>A0A6G1Q4D2</accession>
<reference evidence="7" key="2">
    <citation type="submission" date="2019-02" db="EMBL/GenBank/DDBJ databases">
        <title>Opniocepnalus argus Var Kimnra genome.</title>
        <authorList>
            <person name="Zhou C."/>
            <person name="Xiao S."/>
        </authorList>
    </citation>
    <scope>NUCLEOTIDE SEQUENCE [LARGE SCALE GENOMIC DNA]</scope>
</reference>
<evidence type="ECO:0000256" key="4">
    <source>
        <dbReference type="SAM" id="MobiDB-lite"/>
    </source>
</evidence>
<dbReference type="PANTHER" id="PTHR11860:SF87">
    <property type="entry name" value="CMRF35-LIKE MOLECULE 8"/>
    <property type="match status" value="1"/>
</dbReference>
<keyword evidence="3" id="KW-0472">Membrane</keyword>
<dbReference type="InterPro" id="IPR050671">
    <property type="entry name" value="CD300_family_receptors"/>
</dbReference>
<keyword evidence="2" id="KW-0812">Transmembrane</keyword>
<evidence type="ECO:0000256" key="1">
    <source>
        <dbReference type="ARBA" id="ARBA00004370"/>
    </source>
</evidence>
<feature type="region of interest" description="Disordered" evidence="4">
    <location>
        <begin position="153"/>
        <end position="194"/>
    </location>
</feature>
<dbReference type="PANTHER" id="PTHR11860">
    <property type="entry name" value="POLYMERIC-IMMUNOGLOBULIN RECEPTOR"/>
    <property type="match status" value="1"/>
</dbReference>
<feature type="signal peptide" evidence="5">
    <location>
        <begin position="1"/>
        <end position="21"/>
    </location>
</feature>
<sequence length="213" mass="23195">MKDYLTLTWFFFLALQDGNTGLTNPQITSYTGTEGGNITARCSFSFSGRKKLFCKGDCTSGNILIKTTNDIAQRSRYSIEYKEGFFPSTQTVMYVKLTQLKKSDSGWYMCGLARTMLPDSQVDFEIIVTEASTTSEPKTTLPHFTTLLSSSITTSSSSSTTTATTTQSLSSSSGKFTPSSSSTQTTKQPESGSSAGSGTYIYIFTFLSTDTRL</sequence>
<protein>
    <recommendedName>
        <fullName evidence="8">Immunoglobulin subtype domain-containing protein</fullName>
    </recommendedName>
</protein>